<sequence>MCPTVYSPGRRQSTYSTNRESVYGGGTIVRRTNMSVSGENQLYGHRPGIQAVKASTNSTLYTEGIYGEGQRQQRHLVTRVYGDGIYEGKQGQRQDYGTISRNVTENIYEDSPLRLEFRRLSNIYGNGIYGGNYTRLITNMLSVIYSLTATENTAHKVQTQSAMYYCIREILNQELSTTHYITLCL</sequence>
<evidence type="ECO:0000313" key="1">
    <source>
        <dbReference type="Proteomes" id="UP000085678"/>
    </source>
</evidence>
<organism evidence="1 2">
    <name type="scientific">Lingula anatina</name>
    <name type="common">Brachiopod</name>
    <name type="synonym">Lingula unguis</name>
    <dbReference type="NCBI Taxonomy" id="7574"/>
    <lineage>
        <taxon>Eukaryota</taxon>
        <taxon>Metazoa</taxon>
        <taxon>Spiralia</taxon>
        <taxon>Lophotrochozoa</taxon>
        <taxon>Brachiopoda</taxon>
        <taxon>Linguliformea</taxon>
        <taxon>Lingulata</taxon>
        <taxon>Lingulida</taxon>
        <taxon>Linguloidea</taxon>
        <taxon>Lingulidae</taxon>
        <taxon>Lingula</taxon>
    </lineage>
</organism>
<gene>
    <name evidence="2" type="primary">LOC106166721</name>
</gene>
<keyword evidence="1" id="KW-1185">Reference proteome</keyword>
<dbReference type="KEGG" id="lak:106166721"/>
<dbReference type="AlphaFoldDB" id="A0A1S3ITG3"/>
<name>A0A1S3ITG3_LINAN</name>
<proteinExistence type="predicted"/>
<protein>
    <submittedName>
        <fullName evidence="2">Uncharacterized protein LOC106166721</fullName>
    </submittedName>
</protein>
<dbReference type="InParanoid" id="A0A1S3ITG3"/>
<evidence type="ECO:0000313" key="2">
    <source>
        <dbReference type="RefSeq" id="XP_013400819.1"/>
    </source>
</evidence>
<reference evidence="2" key="1">
    <citation type="submission" date="2025-08" db="UniProtKB">
        <authorList>
            <consortium name="RefSeq"/>
        </authorList>
    </citation>
    <scope>IDENTIFICATION</scope>
    <source>
        <tissue evidence="2">Gonads</tissue>
    </source>
</reference>
<dbReference type="Proteomes" id="UP000085678">
    <property type="component" value="Unplaced"/>
</dbReference>
<dbReference type="RefSeq" id="XP_013400819.1">
    <property type="nucleotide sequence ID" value="XM_013545365.1"/>
</dbReference>
<accession>A0A1S3ITG3</accession>
<dbReference type="GeneID" id="106166721"/>